<keyword evidence="7 12" id="KW-0012">Acyltransferase</keyword>
<feature type="region of interest" description="Disordered" evidence="10">
    <location>
        <begin position="1"/>
        <end position="49"/>
    </location>
</feature>
<evidence type="ECO:0000256" key="5">
    <source>
        <dbReference type="ARBA" id="ARBA00022989"/>
    </source>
</evidence>
<evidence type="ECO:0000313" key="12">
    <source>
        <dbReference type="EMBL" id="AEW99982.1"/>
    </source>
</evidence>
<dbReference type="GO" id="GO:0008374">
    <property type="term" value="F:O-acyltransferase activity"/>
    <property type="evidence" value="ECO:0007669"/>
    <property type="project" value="InterPro"/>
</dbReference>
<keyword evidence="6 11" id="KW-0472">Membrane</keyword>
<dbReference type="Pfam" id="PF02450">
    <property type="entry name" value="LCAT"/>
    <property type="match status" value="2"/>
</dbReference>
<evidence type="ECO:0000256" key="3">
    <source>
        <dbReference type="ARBA" id="ARBA00022679"/>
    </source>
</evidence>
<evidence type="ECO:0000256" key="1">
    <source>
        <dbReference type="ARBA" id="ARBA00004167"/>
    </source>
</evidence>
<dbReference type="PANTHER" id="PTHR11440">
    <property type="entry name" value="LECITHIN-CHOLESTEROL ACYLTRANSFERASE-RELATED"/>
    <property type="match status" value="1"/>
</dbReference>
<dbReference type="EMBL" id="HQ875348">
    <property type="protein sequence ID" value="AEW99982.1"/>
    <property type="molecule type" value="Genomic_DNA"/>
</dbReference>
<evidence type="ECO:0000256" key="2">
    <source>
        <dbReference type="ARBA" id="ARBA00010701"/>
    </source>
</evidence>
<sequence length="685" mass="76619">MPVIRRKKPTSEPNKNSASDSKTPSEEEEHEQEQEQEEDKNNKKKYPKKKSSEINAKKWSCIDSCCWFVGCICVTWWVLLFLYNAVPASLPQYVTEAITGPLPDPPGVKLKKEGLTAKHPVVFVPGIVTAGLELWEGHQCADGLFRKRLWGGTFGEVYKRPLCWVEHMSLDNETGLDPPGIRVRPVSGLVAADYFAPGYFVWAVLIANLARIGYEEKTMFMASYDWRLSFQNTEVRDQTLSRMKSNIELMVSINGGNKAVIVPHSMGVLYFLHFMKWVEAPAPMGGGGGPDWCAKHIKAVMNIGGPFLGVPKAVAGLFSAEARDIAVARAIAPGFLDNDMFRLQTLQHMMRMSRTWDSTMSMIPRGGDTIWGDLDWSPEEGYIPRKKRQRNNATDNVNEGGAESEISQRKIVRYGRMISFGKNIAEAPSYDIERIDFRDAVKGRSVANNTCLDVWTEYHEMGFGGIKAVAEYKVYTAGSTIELLQFVAPKMMERGSAHFSYEIADNLEDPKYEHYKYWSNPLETKLPNAPEMEIFSMYGVGIPTERAYVYEFSPAAECYIPFQIDTSANDGDEDGCLKDGVYTVDGDETVPVLSAGFMCAKAWRGKTRFNPSGSRTYIREYDHSPPANLLEGRGTQSGAHVDIMGNFALIEDIMRVAAGATGEDLGGDQVYSDIFKWSQKIKLPL</sequence>
<reference evidence="12" key="1">
    <citation type="submission" date="2011-01" db="EMBL/GenBank/DDBJ databases">
        <title>Cloning and functional analysis of two phospholipid:diacylglycerol acyltransferase homologue genes from castor bean.</title>
        <authorList>
            <person name="Tian B."/>
            <person name="Mi X."/>
            <person name="Xu R."/>
            <person name="Liu A."/>
        </authorList>
    </citation>
    <scope>NUCLEOTIDE SEQUENCE</scope>
</reference>
<dbReference type="AlphaFoldDB" id="H6TDY2"/>
<comment type="catalytic activity">
    <reaction evidence="8">
        <text>a glycerophospholipid + a 1,2-diacyl-sn-glycerol = a monoacylglycerophospholipid + a triacyl-sn-glycerol</text>
        <dbReference type="Rhea" id="RHEA:14057"/>
        <dbReference type="ChEBI" id="CHEBI:17815"/>
        <dbReference type="ChEBI" id="CHEBI:64615"/>
        <dbReference type="ChEBI" id="CHEBI:136912"/>
        <dbReference type="ChEBI" id="CHEBI:136913"/>
        <dbReference type="EC" id="2.3.1.158"/>
    </reaction>
</comment>
<evidence type="ECO:0000256" key="10">
    <source>
        <dbReference type="SAM" id="MobiDB-lite"/>
    </source>
</evidence>
<accession>H6TDY2</accession>
<dbReference type="EC" id="2.3.1.158" evidence="9"/>
<protein>
    <recommendedName>
        <fullName evidence="9">phospholipid:diacylglycerol acyltransferase</fullName>
        <ecNumber evidence="9">2.3.1.158</ecNumber>
    </recommendedName>
</protein>
<evidence type="ECO:0000256" key="11">
    <source>
        <dbReference type="SAM" id="Phobius"/>
    </source>
</evidence>
<evidence type="ECO:0000256" key="4">
    <source>
        <dbReference type="ARBA" id="ARBA00022692"/>
    </source>
</evidence>
<dbReference type="Gene3D" id="3.40.50.1820">
    <property type="entry name" value="alpha/beta hydrolase"/>
    <property type="match status" value="1"/>
</dbReference>
<evidence type="ECO:0000256" key="7">
    <source>
        <dbReference type="ARBA" id="ARBA00023315"/>
    </source>
</evidence>
<feature type="transmembrane region" description="Helical" evidence="11">
    <location>
        <begin position="65"/>
        <end position="86"/>
    </location>
</feature>
<comment type="similarity">
    <text evidence="2">Belongs to the AB hydrolase superfamily. Lipase family.</text>
</comment>
<name>H6TDY2_RICCO</name>
<feature type="compositionally biased region" description="Polar residues" evidence="10">
    <location>
        <begin position="11"/>
        <end position="22"/>
    </location>
</feature>
<dbReference type="InterPro" id="IPR003386">
    <property type="entry name" value="LACT/PDAT_acylTrfase"/>
</dbReference>
<evidence type="ECO:0000256" key="9">
    <source>
        <dbReference type="ARBA" id="ARBA00066405"/>
    </source>
</evidence>
<dbReference type="FunFam" id="3.40.50.1820:FF:000160">
    <property type="entry name" value="Phospholipid:diacylglycerol acyltransferase 1"/>
    <property type="match status" value="1"/>
</dbReference>
<keyword evidence="5 11" id="KW-1133">Transmembrane helix</keyword>
<gene>
    <name evidence="12" type="primary">PDAT1</name>
</gene>
<feature type="compositionally biased region" description="Acidic residues" evidence="10">
    <location>
        <begin position="26"/>
        <end position="38"/>
    </location>
</feature>
<proteinExistence type="inferred from homology"/>
<dbReference type="InterPro" id="IPR029058">
    <property type="entry name" value="AB_hydrolase_fold"/>
</dbReference>
<dbReference type="GO" id="GO:0016020">
    <property type="term" value="C:membrane"/>
    <property type="evidence" value="ECO:0007669"/>
    <property type="project" value="UniProtKB-SubCell"/>
</dbReference>
<comment type="subcellular location">
    <subcellularLocation>
        <location evidence="1">Membrane</location>
        <topology evidence="1">Single-pass membrane protein</topology>
    </subcellularLocation>
</comment>
<evidence type="ECO:0000256" key="8">
    <source>
        <dbReference type="ARBA" id="ARBA00051335"/>
    </source>
</evidence>
<keyword evidence="4 11" id="KW-0812">Transmembrane</keyword>
<dbReference type="GO" id="GO:0046027">
    <property type="term" value="F:phospholipid:diacylglycerol acyltransferase activity"/>
    <property type="evidence" value="ECO:0007669"/>
    <property type="project" value="UniProtKB-EC"/>
</dbReference>
<keyword evidence="3 12" id="KW-0808">Transferase</keyword>
<dbReference type="GO" id="GO:0019432">
    <property type="term" value="P:triglyceride biosynthetic process"/>
    <property type="evidence" value="ECO:0007669"/>
    <property type="project" value="UniProtKB-ARBA"/>
</dbReference>
<evidence type="ECO:0000256" key="6">
    <source>
        <dbReference type="ARBA" id="ARBA00023136"/>
    </source>
</evidence>
<dbReference type="SUPFAM" id="SSF53474">
    <property type="entry name" value="alpha/beta-Hydrolases"/>
    <property type="match status" value="1"/>
</dbReference>
<organism evidence="12">
    <name type="scientific">Ricinus communis</name>
    <name type="common">Castor bean</name>
    <dbReference type="NCBI Taxonomy" id="3988"/>
    <lineage>
        <taxon>Eukaryota</taxon>
        <taxon>Viridiplantae</taxon>
        <taxon>Streptophyta</taxon>
        <taxon>Embryophyta</taxon>
        <taxon>Tracheophyta</taxon>
        <taxon>Spermatophyta</taxon>
        <taxon>Magnoliopsida</taxon>
        <taxon>eudicotyledons</taxon>
        <taxon>Gunneridae</taxon>
        <taxon>Pentapetalae</taxon>
        <taxon>rosids</taxon>
        <taxon>fabids</taxon>
        <taxon>Malpighiales</taxon>
        <taxon>Euphorbiaceae</taxon>
        <taxon>Acalyphoideae</taxon>
        <taxon>Acalypheae</taxon>
        <taxon>Ricinus</taxon>
    </lineage>
</organism>